<evidence type="ECO:0000313" key="3">
    <source>
        <dbReference type="Proteomes" id="UP000075683"/>
    </source>
</evidence>
<dbReference type="EMBL" id="LQYT01000053">
    <property type="protein sequence ID" value="KYD17704.1"/>
    <property type="molecule type" value="Genomic_DNA"/>
</dbReference>
<protein>
    <submittedName>
        <fullName evidence="2">Uncharacterized protein</fullName>
    </submittedName>
</protein>
<proteinExistence type="predicted"/>
<reference evidence="2 3" key="1">
    <citation type="submission" date="2016-01" db="EMBL/GenBank/DDBJ databases">
        <title>Draft Genome Sequences of Seven Thermophilic Sporeformers Isolated from Foods.</title>
        <authorList>
            <person name="Berendsen E.M."/>
            <person name="Wells-Bennik M.H."/>
            <person name="Krawcyk A.O."/>
            <person name="De Jong A."/>
            <person name="Holsappel S."/>
            <person name="Eijlander R.T."/>
            <person name="Kuipers O.P."/>
        </authorList>
    </citation>
    <scope>NUCLEOTIDE SEQUENCE [LARGE SCALE GENOMIC DNA]</scope>
    <source>
        <strain evidence="2 3">B4135</strain>
    </source>
</reference>
<evidence type="ECO:0000313" key="2">
    <source>
        <dbReference type="EMBL" id="KYD17704.1"/>
    </source>
</evidence>
<name>A0A150LZA4_9BACI</name>
<evidence type="ECO:0000256" key="1">
    <source>
        <dbReference type="SAM" id="MobiDB-lite"/>
    </source>
</evidence>
<dbReference type="AlphaFoldDB" id="A0A150LZA4"/>
<comment type="caution">
    <text evidence="2">The sequence shown here is derived from an EMBL/GenBank/DDBJ whole genome shotgun (WGS) entry which is preliminary data.</text>
</comment>
<organism evidence="2 3">
    <name type="scientific">Caldibacillus debilis</name>
    <dbReference type="NCBI Taxonomy" id="301148"/>
    <lineage>
        <taxon>Bacteria</taxon>
        <taxon>Bacillati</taxon>
        <taxon>Bacillota</taxon>
        <taxon>Bacilli</taxon>
        <taxon>Bacillales</taxon>
        <taxon>Bacillaceae</taxon>
        <taxon>Caldibacillus</taxon>
    </lineage>
</organism>
<sequence length="39" mass="4132">MTPNKRASPARPLFTAADSRQVLNGKRENPKGSGGQPPV</sequence>
<accession>A0A150LZA4</accession>
<feature type="region of interest" description="Disordered" evidence="1">
    <location>
        <begin position="1"/>
        <end position="39"/>
    </location>
</feature>
<dbReference type="Proteomes" id="UP000075683">
    <property type="component" value="Unassembled WGS sequence"/>
</dbReference>
<gene>
    <name evidence="2" type="ORF">B4135_2375</name>
</gene>